<dbReference type="Proteomes" id="UP000346198">
    <property type="component" value="Unassembled WGS sequence"/>
</dbReference>
<dbReference type="InterPro" id="IPR013321">
    <property type="entry name" value="Arc_rbn_hlx_hlx"/>
</dbReference>
<protein>
    <recommendedName>
        <fullName evidence="3">Ribbon-helix-helix protein CopG domain-containing protein</fullName>
    </recommendedName>
</protein>
<proteinExistence type="predicted"/>
<reference evidence="1 2" key="1">
    <citation type="submission" date="2019-04" db="EMBL/GenBank/DDBJ databases">
        <authorList>
            <person name="Van Vliet M D."/>
        </authorList>
    </citation>
    <scope>NUCLEOTIDE SEQUENCE [LARGE SCALE GENOMIC DNA]</scope>
    <source>
        <strain evidence="1 2">F21</strain>
    </source>
</reference>
<keyword evidence="2" id="KW-1185">Reference proteome</keyword>
<sequence length="76" mass="8785">MTKNITLRMDEKLLKDVKHIAVEEDMSVSAWIIQAVEAATKKDVRYEEAKAFIMKAMEEAPAYGGKKFTRDELHER</sequence>
<evidence type="ECO:0000313" key="2">
    <source>
        <dbReference type="Proteomes" id="UP000346198"/>
    </source>
</evidence>
<dbReference type="SUPFAM" id="SSF47598">
    <property type="entry name" value="Ribbon-helix-helix"/>
    <property type="match status" value="1"/>
</dbReference>
<dbReference type="AlphaFoldDB" id="A0A6C2UL54"/>
<dbReference type="EMBL" id="CAAHFH010000001">
    <property type="protein sequence ID" value="VGO20141.1"/>
    <property type="molecule type" value="Genomic_DNA"/>
</dbReference>
<name>A0A6C2UL54_9BACT</name>
<evidence type="ECO:0008006" key="3">
    <source>
        <dbReference type="Google" id="ProtNLM"/>
    </source>
</evidence>
<dbReference type="Gene3D" id="1.10.1220.10">
    <property type="entry name" value="Met repressor-like"/>
    <property type="match status" value="1"/>
</dbReference>
<accession>A0A6C2UL54</accession>
<evidence type="ECO:0000313" key="1">
    <source>
        <dbReference type="EMBL" id="VGO20141.1"/>
    </source>
</evidence>
<dbReference type="RefSeq" id="WP_136061583.1">
    <property type="nucleotide sequence ID" value="NZ_CAAHFH010000001.1"/>
</dbReference>
<dbReference type="GO" id="GO:0006355">
    <property type="term" value="P:regulation of DNA-templated transcription"/>
    <property type="evidence" value="ECO:0007669"/>
    <property type="project" value="InterPro"/>
</dbReference>
<gene>
    <name evidence="1" type="ORF">SCARR_02202</name>
</gene>
<dbReference type="InterPro" id="IPR010985">
    <property type="entry name" value="Ribbon_hlx_hlx"/>
</dbReference>
<organism evidence="1 2">
    <name type="scientific">Pontiella sulfatireligans</name>
    <dbReference type="NCBI Taxonomy" id="2750658"/>
    <lineage>
        <taxon>Bacteria</taxon>
        <taxon>Pseudomonadati</taxon>
        <taxon>Kiritimatiellota</taxon>
        <taxon>Kiritimatiellia</taxon>
        <taxon>Kiritimatiellales</taxon>
        <taxon>Pontiellaceae</taxon>
        <taxon>Pontiella</taxon>
    </lineage>
</organism>